<keyword evidence="3" id="KW-1185">Reference proteome</keyword>
<organism evidence="2 3">
    <name type="scientific">Nonomuraea endophytica</name>
    <dbReference type="NCBI Taxonomy" id="714136"/>
    <lineage>
        <taxon>Bacteria</taxon>
        <taxon>Bacillati</taxon>
        <taxon>Actinomycetota</taxon>
        <taxon>Actinomycetes</taxon>
        <taxon>Streptosporangiales</taxon>
        <taxon>Streptosporangiaceae</taxon>
        <taxon>Nonomuraea</taxon>
    </lineage>
</organism>
<name>A0A7W8A6B4_9ACTN</name>
<accession>A0A7W8A6B4</accession>
<reference evidence="2 3" key="1">
    <citation type="submission" date="2020-08" db="EMBL/GenBank/DDBJ databases">
        <title>Genomic Encyclopedia of Type Strains, Phase IV (KMG-IV): sequencing the most valuable type-strain genomes for metagenomic binning, comparative biology and taxonomic classification.</title>
        <authorList>
            <person name="Goeker M."/>
        </authorList>
    </citation>
    <scope>NUCLEOTIDE SEQUENCE [LARGE SCALE GENOMIC DNA]</scope>
    <source>
        <strain evidence="2 3">DSM 45385</strain>
    </source>
</reference>
<evidence type="ECO:0000313" key="2">
    <source>
        <dbReference type="EMBL" id="MBB5079834.1"/>
    </source>
</evidence>
<feature type="compositionally biased region" description="Acidic residues" evidence="1">
    <location>
        <begin position="1"/>
        <end position="13"/>
    </location>
</feature>
<protein>
    <submittedName>
        <fullName evidence="2">Uncharacterized protein</fullName>
    </submittedName>
</protein>
<proteinExistence type="predicted"/>
<gene>
    <name evidence="2" type="ORF">HNR40_005320</name>
</gene>
<dbReference type="RefSeq" id="WP_184965777.1">
    <property type="nucleotide sequence ID" value="NZ_JACHIN010000007.1"/>
</dbReference>
<dbReference type="AlphaFoldDB" id="A0A7W8A6B4"/>
<sequence length="117" mass="12903">MGDLAPEELEEIGPDPAADPPSSWTREEYEDRLLLRGITDRHSAPSMVRLGVQAYLTLLEEHGLLEKRPNISEVTDVLTMSAPDSLNTVDLFGSRSRNLLPGQRVAAHDALGREATR</sequence>
<dbReference type="EMBL" id="JACHIN010000007">
    <property type="protein sequence ID" value="MBB5079834.1"/>
    <property type="molecule type" value="Genomic_DNA"/>
</dbReference>
<dbReference type="Proteomes" id="UP000568380">
    <property type="component" value="Unassembled WGS sequence"/>
</dbReference>
<evidence type="ECO:0000256" key="1">
    <source>
        <dbReference type="SAM" id="MobiDB-lite"/>
    </source>
</evidence>
<feature type="region of interest" description="Disordered" evidence="1">
    <location>
        <begin position="1"/>
        <end position="25"/>
    </location>
</feature>
<comment type="caution">
    <text evidence="2">The sequence shown here is derived from an EMBL/GenBank/DDBJ whole genome shotgun (WGS) entry which is preliminary data.</text>
</comment>
<evidence type="ECO:0000313" key="3">
    <source>
        <dbReference type="Proteomes" id="UP000568380"/>
    </source>
</evidence>